<dbReference type="SUPFAM" id="SSF53850">
    <property type="entry name" value="Periplasmic binding protein-like II"/>
    <property type="match status" value="1"/>
</dbReference>
<protein>
    <submittedName>
        <fullName evidence="5">ABC-type transporter, periplasmic subunit family 3</fullName>
    </submittedName>
</protein>
<dbReference type="PANTHER" id="PTHR35936">
    <property type="entry name" value="MEMBRANE-BOUND LYTIC MUREIN TRANSGLYCOSYLASE F"/>
    <property type="match status" value="1"/>
</dbReference>
<evidence type="ECO:0000313" key="5">
    <source>
        <dbReference type="EMBL" id="KGJ92281.1"/>
    </source>
</evidence>
<organism evidence="5 6">
    <name type="scientific">Colwellia psychrerythraea</name>
    <name type="common">Vibrio psychroerythus</name>
    <dbReference type="NCBI Taxonomy" id="28229"/>
    <lineage>
        <taxon>Bacteria</taxon>
        <taxon>Pseudomonadati</taxon>
        <taxon>Pseudomonadota</taxon>
        <taxon>Gammaproteobacteria</taxon>
        <taxon>Alteromonadales</taxon>
        <taxon>Colwelliaceae</taxon>
        <taxon>Colwellia</taxon>
    </lineage>
</organism>
<evidence type="ECO:0000313" key="6">
    <source>
        <dbReference type="Proteomes" id="UP000029868"/>
    </source>
</evidence>
<dbReference type="SMART" id="SM00062">
    <property type="entry name" value="PBPb"/>
    <property type="match status" value="1"/>
</dbReference>
<dbReference type="PATRIC" id="fig|28229.3.peg.2589"/>
<proteinExistence type="inferred from homology"/>
<gene>
    <name evidence="5" type="ORF">GAB14E_2869</name>
</gene>
<dbReference type="Pfam" id="PF00497">
    <property type="entry name" value="SBP_bac_3"/>
    <property type="match status" value="1"/>
</dbReference>
<reference evidence="5 6" key="1">
    <citation type="submission" date="2014-08" db="EMBL/GenBank/DDBJ databases">
        <title>Genomic and Phenotypic Diversity of Colwellia psychrerythraea strains from Disparate Marine Basins.</title>
        <authorList>
            <person name="Techtmann S.M."/>
            <person name="Stelling S.C."/>
            <person name="Utturkar S.M."/>
            <person name="Alshibli N."/>
            <person name="Harris A."/>
            <person name="Brown S.D."/>
            <person name="Hazen T.C."/>
        </authorList>
    </citation>
    <scope>NUCLEOTIDE SEQUENCE [LARGE SCALE GENOMIC DNA]</scope>
    <source>
        <strain evidence="5 6">GAB14E</strain>
    </source>
</reference>
<evidence type="ECO:0000256" key="3">
    <source>
        <dbReference type="SAM" id="SignalP"/>
    </source>
</evidence>
<evidence type="ECO:0000256" key="1">
    <source>
        <dbReference type="ARBA" id="ARBA00010333"/>
    </source>
</evidence>
<comment type="caution">
    <text evidence="5">The sequence shown here is derived from an EMBL/GenBank/DDBJ whole genome shotgun (WGS) entry which is preliminary data.</text>
</comment>
<keyword evidence="2 3" id="KW-0732">Signal</keyword>
<feature type="signal peptide" evidence="3">
    <location>
        <begin position="1"/>
        <end position="19"/>
    </location>
</feature>
<evidence type="ECO:0000259" key="4">
    <source>
        <dbReference type="SMART" id="SM00062"/>
    </source>
</evidence>
<accession>A0A099KP57</accession>
<dbReference type="Proteomes" id="UP000029868">
    <property type="component" value="Unassembled WGS sequence"/>
</dbReference>
<sequence>MNYFLYSFLITLLFNSAFATTQKLNVAVFLEPPYVDLVANKLVGENIDIINLLSSAINLKPVFIQCPPVRCLTMVRQGQADMILGLSKSSAREKYFIFLQPPYLLQHQPLRFFTLKEKNLSINSFSDLRPLLVGTLRGAMYFPLFDKSQTIRKVELTSRKQMVKMLLKGRIDTFLEREETVLPLLSAEYQNKFSMADYQYNKPINSYIAISRQSQIKRFAGELSQVLATAITDGSIEKIRMENHAKYLKKSTVK</sequence>
<name>A0A099KP57_COLPS</name>
<dbReference type="Gene3D" id="3.40.190.10">
    <property type="entry name" value="Periplasmic binding protein-like II"/>
    <property type="match status" value="2"/>
</dbReference>
<feature type="domain" description="Solute-binding protein family 3/N-terminal" evidence="4">
    <location>
        <begin position="23"/>
        <end position="243"/>
    </location>
</feature>
<dbReference type="InterPro" id="IPR001638">
    <property type="entry name" value="Solute-binding_3/MltF_N"/>
</dbReference>
<dbReference type="OrthoDB" id="370676at2"/>
<dbReference type="RefSeq" id="WP_033082613.1">
    <property type="nucleotide sequence ID" value="NZ_JQEC01000034.1"/>
</dbReference>
<dbReference type="EMBL" id="JQEC01000034">
    <property type="protein sequence ID" value="KGJ92281.1"/>
    <property type="molecule type" value="Genomic_DNA"/>
</dbReference>
<dbReference type="PANTHER" id="PTHR35936:SF25">
    <property type="entry name" value="ABC TRANSPORTER SUBSTRATE-BINDING PROTEIN"/>
    <property type="match status" value="1"/>
</dbReference>
<dbReference type="AlphaFoldDB" id="A0A099KP57"/>
<comment type="similarity">
    <text evidence="1">Belongs to the bacterial solute-binding protein 3 family.</text>
</comment>
<feature type="chain" id="PRO_5001957223" evidence="3">
    <location>
        <begin position="20"/>
        <end position="254"/>
    </location>
</feature>
<evidence type="ECO:0000256" key="2">
    <source>
        <dbReference type="ARBA" id="ARBA00022729"/>
    </source>
</evidence>